<keyword evidence="2" id="KW-1185">Reference proteome</keyword>
<organism evidence="1 2">
    <name type="scientific">Cellulomonas chitinilytica</name>
    <dbReference type="NCBI Taxonomy" id="398759"/>
    <lineage>
        <taxon>Bacteria</taxon>
        <taxon>Bacillati</taxon>
        <taxon>Actinomycetota</taxon>
        <taxon>Actinomycetes</taxon>
        <taxon>Micrococcales</taxon>
        <taxon>Cellulomonadaceae</taxon>
        <taxon>Cellulomonas</taxon>
    </lineage>
</organism>
<reference evidence="1" key="1">
    <citation type="submission" date="2021-01" db="EMBL/GenBank/DDBJ databases">
        <title>Whole genome shotgun sequence of Cellulomonas chitinilytica NBRC 110799.</title>
        <authorList>
            <person name="Komaki H."/>
            <person name="Tamura T."/>
        </authorList>
    </citation>
    <scope>NUCLEOTIDE SEQUENCE</scope>
    <source>
        <strain evidence="1">NBRC 110799</strain>
    </source>
</reference>
<proteinExistence type="predicted"/>
<gene>
    <name evidence="1" type="ORF">Cch01nite_23550</name>
</gene>
<dbReference type="Pfam" id="PF19674">
    <property type="entry name" value="DUF6177"/>
    <property type="match status" value="1"/>
</dbReference>
<protein>
    <submittedName>
        <fullName evidence="1">Uncharacterized protein</fullName>
    </submittedName>
</protein>
<dbReference type="RefSeq" id="WP_203754063.1">
    <property type="nucleotide sequence ID" value="NZ_BONK01000007.1"/>
</dbReference>
<name>A0A919P4T1_9CELL</name>
<evidence type="ECO:0000313" key="1">
    <source>
        <dbReference type="EMBL" id="GIG21631.1"/>
    </source>
</evidence>
<dbReference type="EMBL" id="BONK01000007">
    <property type="protein sequence ID" value="GIG21631.1"/>
    <property type="molecule type" value="Genomic_DNA"/>
</dbReference>
<dbReference type="AlphaFoldDB" id="A0A919P4T1"/>
<accession>A0A919P4T1</accession>
<sequence>MHVVHPVADEWTEEYVAWAAQTRHVLLTAPLATFLDVAVTDQLRPVLVTLDGASLSPAVSLALRRAGGHWAVRTDHGVFDGLSGYRIDAFEDLWRRSGTDRDRLAGYDRAAPDGVGVLMFDVYAHSRAAESTTVGDLAQATVTSLGGADLTLWGPHEPLLEPWSVPAVTAAARAGMPVTAALHAWAPDGSFVDVSAARTRHGVLEQAKGGVVLGPYPRHLADPVGRASGALTAVAERFRPTIGFVSLAHFDAGPSQTTTAKYPEAPLAVLIGPRAVYDLELDLVSLTERHDVSVLGSGRSPAVVVRFSDPDVGLWAQLLAFAYDVGAERIAAVAGLGQEV</sequence>
<evidence type="ECO:0000313" key="2">
    <source>
        <dbReference type="Proteomes" id="UP000632740"/>
    </source>
</evidence>
<comment type="caution">
    <text evidence="1">The sequence shown here is derived from an EMBL/GenBank/DDBJ whole genome shotgun (WGS) entry which is preliminary data.</text>
</comment>
<dbReference type="Proteomes" id="UP000632740">
    <property type="component" value="Unassembled WGS sequence"/>
</dbReference>
<dbReference type="InterPro" id="IPR046175">
    <property type="entry name" value="DUF6177"/>
</dbReference>